<dbReference type="InterPro" id="IPR026881">
    <property type="entry name" value="WYL_dom"/>
</dbReference>
<keyword evidence="4" id="KW-1185">Reference proteome</keyword>
<dbReference type="SUPFAM" id="SSF46785">
    <property type="entry name" value="Winged helix' DNA-binding domain"/>
    <property type="match status" value="1"/>
</dbReference>
<dbReference type="Pfam" id="PF13280">
    <property type="entry name" value="WYL"/>
    <property type="match status" value="1"/>
</dbReference>
<dbReference type="PANTHER" id="PTHR34580">
    <property type="match status" value="1"/>
</dbReference>
<gene>
    <name evidence="3" type="ORF">GCM10007852_13250</name>
</gene>
<dbReference type="PANTHER" id="PTHR34580:SF3">
    <property type="entry name" value="PROTEIN PAFB"/>
    <property type="match status" value="1"/>
</dbReference>
<evidence type="ECO:0000313" key="4">
    <source>
        <dbReference type="Proteomes" id="UP001156601"/>
    </source>
</evidence>
<evidence type="ECO:0000313" key="3">
    <source>
        <dbReference type="EMBL" id="GLR70417.1"/>
    </source>
</evidence>
<name>A0AA37SWF1_9ALTE</name>
<feature type="domain" description="Helix-turn-helix type 11" evidence="1">
    <location>
        <begin position="2"/>
        <end position="40"/>
    </location>
</feature>
<accession>A0AA37SWF1</accession>
<dbReference type="Gene3D" id="1.10.10.10">
    <property type="entry name" value="Winged helix-like DNA-binding domain superfamily/Winged helix DNA-binding domain"/>
    <property type="match status" value="1"/>
</dbReference>
<dbReference type="PROSITE" id="PS52050">
    <property type="entry name" value="WYL"/>
    <property type="match status" value="1"/>
</dbReference>
<dbReference type="InterPro" id="IPR051534">
    <property type="entry name" value="CBASS_pafABC_assoc_protein"/>
</dbReference>
<dbReference type="AlphaFoldDB" id="A0AA37SWF1"/>
<reference evidence="3" key="1">
    <citation type="journal article" date="2014" name="Int. J. Syst. Evol. Microbiol.">
        <title>Complete genome sequence of Corynebacterium casei LMG S-19264T (=DSM 44701T), isolated from a smear-ripened cheese.</title>
        <authorList>
            <consortium name="US DOE Joint Genome Institute (JGI-PGF)"/>
            <person name="Walter F."/>
            <person name="Albersmeier A."/>
            <person name="Kalinowski J."/>
            <person name="Ruckert C."/>
        </authorList>
    </citation>
    <scope>NUCLEOTIDE SEQUENCE</scope>
    <source>
        <strain evidence="3">NBRC 110023</strain>
    </source>
</reference>
<proteinExistence type="predicted"/>
<sequence>MITARQLAETLEISERTVYRDIQLLIDTGLPIEGEAGVGYMLKSGADIPPIMFTSEELLAIQLGLKMVKGWTDKALAIAAEQARVKIEAVLPERLKQTRMQHTVLIPEYYIESISAQHSIVIREAIANKCGLNMVYERADTTQSTRMVIPLGLVHWGKTWTLVAWCFMRNDYREFRLDRIQGLTCISSDHLPHLPAENNEISLEAYVAQLKL</sequence>
<organism evidence="3 4">
    <name type="scientific">Agaribacter marinus</name>
    <dbReference type="NCBI Taxonomy" id="1431249"/>
    <lineage>
        <taxon>Bacteria</taxon>
        <taxon>Pseudomonadati</taxon>
        <taxon>Pseudomonadota</taxon>
        <taxon>Gammaproteobacteria</taxon>
        <taxon>Alteromonadales</taxon>
        <taxon>Alteromonadaceae</taxon>
        <taxon>Agaribacter</taxon>
    </lineage>
</organism>
<evidence type="ECO:0000259" key="1">
    <source>
        <dbReference type="Pfam" id="PF08279"/>
    </source>
</evidence>
<comment type="caution">
    <text evidence="3">The sequence shown here is derived from an EMBL/GenBank/DDBJ whole genome shotgun (WGS) entry which is preliminary data.</text>
</comment>
<dbReference type="InterPro" id="IPR036388">
    <property type="entry name" value="WH-like_DNA-bd_sf"/>
</dbReference>
<dbReference type="GO" id="GO:0003677">
    <property type="term" value="F:DNA binding"/>
    <property type="evidence" value="ECO:0007669"/>
    <property type="project" value="UniProtKB-KW"/>
</dbReference>
<reference evidence="3" key="2">
    <citation type="submission" date="2023-01" db="EMBL/GenBank/DDBJ databases">
        <title>Draft genome sequence of Agaribacter marinus strain NBRC 110023.</title>
        <authorList>
            <person name="Sun Q."/>
            <person name="Mori K."/>
        </authorList>
    </citation>
    <scope>NUCLEOTIDE SEQUENCE</scope>
    <source>
        <strain evidence="3">NBRC 110023</strain>
    </source>
</reference>
<protein>
    <submittedName>
        <fullName evidence="3">DNA-binding transcriptional regulator</fullName>
    </submittedName>
</protein>
<dbReference type="Proteomes" id="UP001156601">
    <property type="component" value="Unassembled WGS sequence"/>
</dbReference>
<feature type="domain" description="WYL" evidence="2">
    <location>
        <begin position="121"/>
        <end position="184"/>
    </location>
</feature>
<keyword evidence="3" id="KW-0238">DNA-binding</keyword>
<dbReference type="Pfam" id="PF08279">
    <property type="entry name" value="HTH_11"/>
    <property type="match status" value="1"/>
</dbReference>
<dbReference type="EMBL" id="BSOT01000005">
    <property type="protein sequence ID" value="GLR70417.1"/>
    <property type="molecule type" value="Genomic_DNA"/>
</dbReference>
<dbReference type="InterPro" id="IPR013196">
    <property type="entry name" value="HTH_11"/>
</dbReference>
<dbReference type="InterPro" id="IPR036390">
    <property type="entry name" value="WH_DNA-bd_sf"/>
</dbReference>
<evidence type="ECO:0000259" key="2">
    <source>
        <dbReference type="Pfam" id="PF13280"/>
    </source>
</evidence>